<accession>A0AAV2EH74</accession>
<evidence type="ECO:0000313" key="3">
    <source>
        <dbReference type="Proteomes" id="UP001497516"/>
    </source>
</evidence>
<feature type="compositionally biased region" description="Basic and acidic residues" evidence="1">
    <location>
        <begin position="28"/>
        <end position="37"/>
    </location>
</feature>
<evidence type="ECO:0000256" key="1">
    <source>
        <dbReference type="SAM" id="MobiDB-lite"/>
    </source>
</evidence>
<reference evidence="2 3" key="1">
    <citation type="submission" date="2024-04" db="EMBL/GenBank/DDBJ databases">
        <authorList>
            <person name="Fracassetti M."/>
        </authorList>
    </citation>
    <scope>NUCLEOTIDE SEQUENCE [LARGE SCALE GENOMIC DNA]</scope>
</reference>
<feature type="compositionally biased region" description="Polar residues" evidence="1">
    <location>
        <begin position="13"/>
        <end position="25"/>
    </location>
</feature>
<name>A0AAV2EH74_9ROSI</name>
<sequence length="69" mass="8034">MQSRRRSLRLENTKSMVNNGDSTPCSDPDERFPKQEYEVSGYVPRPLSFDDEGYPDDDSEYSGNKRQRV</sequence>
<dbReference type="Proteomes" id="UP001497516">
    <property type="component" value="Chromosome 4"/>
</dbReference>
<evidence type="ECO:0000313" key="2">
    <source>
        <dbReference type="EMBL" id="CAL1385279.1"/>
    </source>
</evidence>
<organism evidence="2 3">
    <name type="scientific">Linum trigynum</name>
    <dbReference type="NCBI Taxonomy" id="586398"/>
    <lineage>
        <taxon>Eukaryota</taxon>
        <taxon>Viridiplantae</taxon>
        <taxon>Streptophyta</taxon>
        <taxon>Embryophyta</taxon>
        <taxon>Tracheophyta</taxon>
        <taxon>Spermatophyta</taxon>
        <taxon>Magnoliopsida</taxon>
        <taxon>eudicotyledons</taxon>
        <taxon>Gunneridae</taxon>
        <taxon>Pentapetalae</taxon>
        <taxon>rosids</taxon>
        <taxon>fabids</taxon>
        <taxon>Malpighiales</taxon>
        <taxon>Linaceae</taxon>
        <taxon>Linum</taxon>
    </lineage>
</organism>
<proteinExistence type="predicted"/>
<feature type="compositionally biased region" description="Acidic residues" evidence="1">
    <location>
        <begin position="49"/>
        <end position="60"/>
    </location>
</feature>
<dbReference type="AlphaFoldDB" id="A0AAV2EH74"/>
<dbReference type="EMBL" id="OZ034817">
    <property type="protein sequence ID" value="CAL1385279.1"/>
    <property type="molecule type" value="Genomic_DNA"/>
</dbReference>
<gene>
    <name evidence="2" type="ORF">LTRI10_LOCUS26430</name>
</gene>
<protein>
    <submittedName>
        <fullName evidence="2">Uncharacterized protein</fullName>
    </submittedName>
</protein>
<keyword evidence="3" id="KW-1185">Reference proteome</keyword>
<feature type="region of interest" description="Disordered" evidence="1">
    <location>
        <begin position="1"/>
        <end position="69"/>
    </location>
</feature>